<evidence type="ECO:0000313" key="4">
    <source>
        <dbReference type="Proteomes" id="UP000078560"/>
    </source>
</evidence>
<dbReference type="EMBL" id="FLQU01000451">
    <property type="protein sequence ID" value="SBS85814.1"/>
    <property type="molecule type" value="Genomic_DNA"/>
</dbReference>
<sequence length="168" mass="19502">MSRSSRANELANTWKNSPRNISANENTKQNIFILNNRYAQWMQKQVYRDDEEMRPSWSVKRETCIQNQFTFEPSLKIEKKKHILGKQPRGGQGKKQKAKWERGKLVTQYLLQSISSVGKTNSLSCWWFIKKEGNSNPFKMYMWGCKSSNAIKTMGSKGGEIKGWTGKN</sequence>
<dbReference type="EMBL" id="FLQV01002380">
    <property type="protein sequence ID" value="SBT01233.1"/>
    <property type="molecule type" value="Genomic_DNA"/>
</dbReference>
<reference evidence="3 4" key="1">
    <citation type="submission" date="2016-05" db="EMBL/GenBank/DDBJ databases">
        <authorList>
            <person name="Naeem Raeece"/>
        </authorList>
    </citation>
    <scope>NUCLEOTIDE SEQUENCE [LARGE SCALE GENOMIC DNA]</scope>
</reference>
<reference evidence="2" key="2">
    <citation type="submission" date="2016-05" db="EMBL/GenBank/DDBJ databases">
        <authorList>
            <person name="Lavstsen T."/>
            <person name="Jespersen J.S."/>
        </authorList>
    </citation>
    <scope>NUCLEOTIDE SEQUENCE [LARGE SCALE GENOMIC DNA]</scope>
</reference>
<organism evidence="2 3">
    <name type="scientific">Plasmodium ovale curtisi</name>
    <dbReference type="NCBI Taxonomy" id="864141"/>
    <lineage>
        <taxon>Eukaryota</taxon>
        <taxon>Sar</taxon>
        <taxon>Alveolata</taxon>
        <taxon>Apicomplexa</taxon>
        <taxon>Aconoidasida</taxon>
        <taxon>Haemosporida</taxon>
        <taxon>Plasmodiidae</taxon>
        <taxon>Plasmodium</taxon>
        <taxon>Plasmodium (Plasmodium)</taxon>
    </lineage>
</organism>
<dbReference type="Proteomes" id="UP000078546">
    <property type="component" value="Unassembled WGS sequence"/>
</dbReference>
<evidence type="ECO:0000313" key="1">
    <source>
        <dbReference type="EMBL" id="SBS85814.1"/>
    </source>
</evidence>
<proteinExistence type="predicted"/>
<dbReference type="AlphaFoldDB" id="A0A1A8XAE7"/>
<evidence type="ECO:0000313" key="3">
    <source>
        <dbReference type="Proteomes" id="UP000078546"/>
    </source>
</evidence>
<name>A0A1A8XAE7_PLAOA</name>
<protein>
    <submittedName>
        <fullName evidence="2">Uncharacterized protein</fullName>
    </submittedName>
</protein>
<gene>
    <name evidence="2" type="ORF">POVCU1_065370</name>
    <name evidence="1" type="ORF">POVCU2_0033570</name>
</gene>
<evidence type="ECO:0000313" key="2">
    <source>
        <dbReference type="EMBL" id="SBT01233.1"/>
    </source>
</evidence>
<accession>A0A1A8XAE7</accession>
<dbReference type="Proteomes" id="UP000078560">
    <property type="component" value="Unassembled WGS sequence"/>
</dbReference>